<dbReference type="EMBL" id="JACOQH010000002">
    <property type="protein sequence ID" value="MBC5753161.1"/>
    <property type="molecule type" value="Genomic_DNA"/>
</dbReference>
<keyword evidence="2" id="KW-0812">Transmembrane</keyword>
<dbReference type="SUPFAM" id="SSF56601">
    <property type="entry name" value="beta-lactamase/transpeptidase-like"/>
    <property type="match status" value="1"/>
</dbReference>
<evidence type="ECO:0000256" key="1">
    <source>
        <dbReference type="SAM" id="MobiDB-lite"/>
    </source>
</evidence>
<sequence length="496" mass="55162">MKKDRGNTKRRPRRENGRKQDSTGSWKNSKNRELVVVTYLFVALFVALIGYFVYFEAVKSEVFINSSYNKRQDLFAKTVVRGEILDRNGEVLAKTVVGEDGTETRKYPYGKIFAHVVGYATNGKSGIESYMNFRLLTSHAFILERLGNEFKGEKNTGDNVVTTLDLDLQQTAYDALGSHNGAVIVLEPSTGKILAMVSKPDYDPNTIAEKWDSITSPDNTESVLLNRATQGLYPPGSTFKIFTTLEYIRENSDYTSYRFTCDGELEKEDTVIHCYNNDVHGEEDLLSSFSNSCNSSYANLGLMLNPVKFTDTCDSLLFNQKLPYAYGYKQSSFSLEKDASTHDIMETAIGQGETLVTPLHMALVVSAIANDGVLMKPYLIDHTENYEGKTVKEYSPSEYGTLLKKEEAETMQNFMQTVVQEGTGRKLKGQSYTAAGKTGSAEYSDADDSSHAWFVGYAHREDKTDIALAVVVEGAGAGSTYAVPAAKQIFDAYYSR</sequence>
<dbReference type="Proteomes" id="UP000621540">
    <property type="component" value="Unassembled WGS sequence"/>
</dbReference>
<dbReference type="Gene3D" id="3.90.1310.10">
    <property type="entry name" value="Penicillin-binding protein 2a (Domain 2)"/>
    <property type="match status" value="1"/>
</dbReference>
<dbReference type="SUPFAM" id="SSF56519">
    <property type="entry name" value="Penicillin binding protein dimerisation domain"/>
    <property type="match status" value="1"/>
</dbReference>
<reference evidence="5 6" key="1">
    <citation type="submission" date="2020-08" db="EMBL/GenBank/DDBJ databases">
        <title>Genome public.</title>
        <authorList>
            <person name="Liu C."/>
            <person name="Sun Q."/>
        </authorList>
    </citation>
    <scope>NUCLEOTIDE SEQUENCE [LARGE SCALE GENOMIC DNA]</scope>
    <source>
        <strain evidence="5 6">BX0805</strain>
    </source>
</reference>
<dbReference type="Pfam" id="PF21922">
    <property type="entry name" value="PBP_dimer_2"/>
    <property type="match status" value="1"/>
</dbReference>
<comment type="caution">
    <text evidence="5">The sequence shown here is derived from an EMBL/GenBank/DDBJ whole genome shotgun (WGS) entry which is preliminary data.</text>
</comment>
<dbReference type="InterPro" id="IPR050515">
    <property type="entry name" value="Beta-lactam/transpept"/>
</dbReference>
<dbReference type="Pfam" id="PF00905">
    <property type="entry name" value="Transpeptidase"/>
    <property type="match status" value="1"/>
</dbReference>
<dbReference type="Gene3D" id="3.40.710.10">
    <property type="entry name" value="DD-peptidase/beta-lactamase superfamily"/>
    <property type="match status" value="1"/>
</dbReference>
<dbReference type="PANTHER" id="PTHR30627">
    <property type="entry name" value="PEPTIDOGLYCAN D,D-TRANSPEPTIDASE"/>
    <property type="match status" value="1"/>
</dbReference>
<dbReference type="InterPro" id="IPR036138">
    <property type="entry name" value="PBP_dimer_sf"/>
</dbReference>
<dbReference type="InterPro" id="IPR001460">
    <property type="entry name" value="PCN-bd_Tpept"/>
</dbReference>
<evidence type="ECO:0000259" key="3">
    <source>
        <dbReference type="Pfam" id="PF00905"/>
    </source>
</evidence>
<feature type="domain" description="Penicillin binding protein A dimerisation" evidence="4">
    <location>
        <begin position="81"/>
        <end position="160"/>
    </location>
</feature>
<gene>
    <name evidence="5" type="ORF">H8Z76_03810</name>
</gene>
<accession>A0ABR7I884</accession>
<feature type="domain" description="Penicillin-binding protein transpeptidase" evidence="3">
    <location>
        <begin position="181"/>
        <end position="490"/>
    </location>
</feature>
<keyword evidence="6" id="KW-1185">Reference proteome</keyword>
<name>A0ABR7I884_9FIRM</name>
<evidence type="ECO:0000313" key="6">
    <source>
        <dbReference type="Proteomes" id="UP000621540"/>
    </source>
</evidence>
<evidence type="ECO:0000313" key="5">
    <source>
        <dbReference type="EMBL" id="MBC5753161.1"/>
    </source>
</evidence>
<protein>
    <submittedName>
        <fullName evidence="5">Penicillin-binding protein 2</fullName>
    </submittedName>
</protein>
<dbReference type="RefSeq" id="WP_186981710.1">
    <property type="nucleotide sequence ID" value="NZ_JACOQH010000002.1"/>
</dbReference>
<evidence type="ECO:0000259" key="4">
    <source>
        <dbReference type="Pfam" id="PF21922"/>
    </source>
</evidence>
<evidence type="ECO:0000256" key="2">
    <source>
        <dbReference type="SAM" id="Phobius"/>
    </source>
</evidence>
<keyword evidence="2" id="KW-0472">Membrane</keyword>
<organism evidence="5 6">
    <name type="scientific">Roseburia yibonii</name>
    <dbReference type="NCBI Taxonomy" id="2763063"/>
    <lineage>
        <taxon>Bacteria</taxon>
        <taxon>Bacillati</taxon>
        <taxon>Bacillota</taxon>
        <taxon>Clostridia</taxon>
        <taxon>Lachnospirales</taxon>
        <taxon>Lachnospiraceae</taxon>
        <taxon>Roseburia</taxon>
    </lineage>
</organism>
<proteinExistence type="predicted"/>
<dbReference type="PANTHER" id="PTHR30627:SF24">
    <property type="entry name" value="PENICILLIN-BINDING PROTEIN 4B"/>
    <property type="match status" value="1"/>
</dbReference>
<keyword evidence="2" id="KW-1133">Transmembrane helix</keyword>
<dbReference type="InterPro" id="IPR012338">
    <property type="entry name" value="Beta-lactam/transpept-like"/>
</dbReference>
<feature type="region of interest" description="Disordered" evidence="1">
    <location>
        <begin position="1"/>
        <end position="26"/>
    </location>
</feature>
<feature type="transmembrane region" description="Helical" evidence="2">
    <location>
        <begin position="34"/>
        <end position="54"/>
    </location>
</feature>
<dbReference type="InterPro" id="IPR054120">
    <property type="entry name" value="PBPA_dimer"/>
</dbReference>